<proteinExistence type="predicted"/>
<accession>X1PYH1</accession>
<gene>
    <name evidence="1" type="ORF">S12H4_07700</name>
</gene>
<organism evidence="1">
    <name type="scientific">marine sediment metagenome</name>
    <dbReference type="NCBI Taxonomy" id="412755"/>
    <lineage>
        <taxon>unclassified sequences</taxon>
        <taxon>metagenomes</taxon>
        <taxon>ecological metagenomes</taxon>
    </lineage>
</organism>
<dbReference type="AlphaFoldDB" id="X1PYH1"/>
<evidence type="ECO:0000313" key="1">
    <source>
        <dbReference type="EMBL" id="GAI60953.1"/>
    </source>
</evidence>
<reference evidence="1" key="1">
    <citation type="journal article" date="2014" name="Front. Microbiol.">
        <title>High frequency of phylogenetically diverse reductive dehalogenase-homologous genes in deep subseafloor sedimentary metagenomes.</title>
        <authorList>
            <person name="Kawai M."/>
            <person name="Futagami T."/>
            <person name="Toyoda A."/>
            <person name="Takaki Y."/>
            <person name="Nishi S."/>
            <person name="Hori S."/>
            <person name="Arai W."/>
            <person name="Tsubouchi T."/>
            <person name="Morono Y."/>
            <person name="Uchiyama I."/>
            <person name="Ito T."/>
            <person name="Fujiyama A."/>
            <person name="Inagaki F."/>
            <person name="Takami H."/>
        </authorList>
    </citation>
    <scope>NUCLEOTIDE SEQUENCE</scope>
    <source>
        <strain evidence="1">Expedition CK06-06</strain>
    </source>
</reference>
<name>X1PYH1_9ZZZZ</name>
<comment type="caution">
    <text evidence="1">The sequence shown here is derived from an EMBL/GenBank/DDBJ whole genome shotgun (WGS) entry which is preliminary data.</text>
</comment>
<sequence length="213" mass="24837">MKYFLIIILFLFLFCEKPDEDLSNPLKYLETEDFPLYFQKLPYYGVNGRNGLETLKKDVLVDIKGIYVKGKFVSFLRTFNDSGLFYVPLKDSFSYNSETSLIVVRGTVASNGEPYLSEIEIKSFDDIGKIKDGVEENYPLLLNKIKDEIHNPKSKLRLEDIKTWHCAFSDSTLFVYGRTYDLMYEFDIGILLKKDGDTYSLMKIYAREFFKGE</sequence>
<dbReference type="EMBL" id="BARW01002876">
    <property type="protein sequence ID" value="GAI60953.1"/>
    <property type="molecule type" value="Genomic_DNA"/>
</dbReference>
<protein>
    <submittedName>
        <fullName evidence="1">Uncharacterized protein</fullName>
    </submittedName>
</protein>